<keyword evidence="4" id="KW-1185">Reference proteome</keyword>
<accession>A0AAV4XU59</accession>
<dbReference type="PRINTS" id="PR02060">
    <property type="entry name" value="WOLFFAMILY"/>
</dbReference>
<gene>
    <name evidence="3" type="primary">Wfs1</name>
    <name evidence="3" type="ORF">CEXT_697591</name>
</gene>
<dbReference type="Pfam" id="PF19913">
    <property type="entry name" value="WCOB"/>
    <property type="match status" value="1"/>
</dbReference>
<evidence type="ECO:0000313" key="3">
    <source>
        <dbReference type="EMBL" id="GIY98740.1"/>
    </source>
</evidence>
<dbReference type="GO" id="GO:0030968">
    <property type="term" value="P:endoplasmic reticulum unfolded protein response"/>
    <property type="evidence" value="ECO:0007669"/>
    <property type="project" value="TreeGrafter"/>
</dbReference>
<dbReference type="PANTHER" id="PTHR13098">
    <property type="entry name" value="WOLFRAMIN"/>
    <property type="match status" value="1"/>
</dbReference>
<feature type="domain" description="Wolframin OB-fold" evidence="1">
    <location>
        <begin position="362"/>
        <end position="435"/>
    </location>
</feature>
<evidence type="ECO:0000259" key="2">
    <source>
        <dbReference type="Pfam" id="PF20053"/>
    </source>
</evidence>
<dbReference type="PANTHER" id="PTHR13098:SF3">
    <property type="entry name" value="WOLFRAMIN"/>
    <property type="match status" value="1"/>
</dbReference>
<dbReference type="GO" id="GO:0005789">
    <property type="term" value="C:endoplasmic reticulum membrane"/>
    <property type="evidence" value="ECO:0007669"/>
    <property type="project" value="TreeGrafter"/>
</dbReference>
<dbReference type="AlphaFoldDB" id="A0AAV4XU59"/>
<sequence length="467" mass="53349">MPGDCQGGSISRTLPREHHLGTGNLGTFRLRHILAEDGCKESQVALAKSLLTIPSNNFEERTFNAQLAVYWLLQAAEKGQDEAFSLLKDCVNWGVGINARNHPEVEKCLNFSEEEKVSRKVAFSLFQAIMSDTEDLVPEHILREKIEFVLKEESREKLSTKITEDLPFPQQQPCQTKFDDASLRNQAHVSFSEVVNSVQSCLEGNVPLVSLKQKCKASNESKLWHSIIFLTLLILSYQAIKPEVQKMEIASDEIISWEKYQTYCHHHAWYRTNTAEVQISCLPLKGRDISLEGVVTAIDIVQVKNNMELIANIMPQPLQDWFTCMLGKSYLNCDSSLLSKFEKERCNLYETLNLKKCYLHNWNEYKYQIIVEVSSRTSPEVVLLTDNRCSEFIMNLKEGDSLQVIGTLESNIGSSSPKFIIRQAQCTNCYVDTMCTTFSALPLPDYRLSLKNIIKLYFEPFLQYEPK</sequence>
<dbReference type="InterPro" id="IPR045400">
    <property type="entry name" value="Wolframin_Cys-rich"/>
</dbReference>
<name>A0AAV4XU59_CAEEX</name>
<dbReference type="Proteomes" id="UP001054945">
    <property type="component" value="Unassembled WGS sequence"/>
</dbReference>
<reference evidence="3 4" key="1">
    <citation type="submission" date="2021-06" db="EMBL/GenBank/DDBJ databases">
        <title>Caerostris extrusa draft genome.</title>
        <authorList>
            <person name="Kono N."/>
            <person name="Arakawa K."/>
        </authorList>
    </citation>
    <scope>NUCLEOTIDE SEQUENCE [LARGE SCALE GENOMIC DNA]</scope>
</reference>
<organism evidence="3 4">
    <name type="scientific">Caerostris extrusa</name>
    <name type="common">Bark spider</name>
    <name type="synonym">Caerostris bankana</name>
    <dbReference type="NCBI Taxonomy" id="172846"/>
    <lineage>
        <taxon>Eukaryota</taxon>
        <taxon>Metazoa</taxon>
        <taxon>Ecdysozoa</taxon>
        <taxon>Arthropoda</taxon>
        <taxon>Chelicerata</taxon>
        <taxon>Arachnida</taxon>
        <taxon>Araneae</taxon>
        <taxon>Araneomorphae</taxon>
        <taxon>Entelegynae</taxon>
        <taxon>Araneoidea</taxon>
        <taxon>Araneidae</taxon>
        <taxon>Caerostris</taxon>
    </lineage>
</organism>
<protein>
    <submittedName>
        <fullName evidence="3">Wolframin</fullName>
    </submittedName>
</protein>
<feature type="domain" description="Wolframin cysteine-rich" evidence="2">
    <location>
        <begin position="257"/>
        <end position="360"/>
    </location>
</feature>
<comment type="caution">
    <text evidence="3">The sequence shown here is derived from an EMBL/GenBank/DDBJ whole genome shotgun (WGS) entry which is preliminary data.</text>
</comment>
<evidence type="ECO:0000259" key="1">
    <source>
        <dbReference type="Pfam" id="PF19913"/>
    </source>
</evidence>
<dbReference type="InterPro" id="IPR045461">
    <property type="entry name" value="Wolframin_OB_fold"/>
</dbReference>
<dbReference type="EMBL" id="BPLR01018331">
    <property type="protein sequence ID" value="GIY98740.1"/>
    <property type="molecule type" value="Genomic_DNA"/>
</dbReference>
<dbReference type="InterPro" id="IPR026209">
    <property type="entry name" value="Wolframin_fam"/>
</dbReference>
<evidence type="ECO:0000313" key="4">
    <source>
        <dbReference type="Proteomes" id="UP001054945"/>
    </source>
</evidence>
<dbReference type="GO" id="GO:0055074">
    <property type="term" value="P:calcium ion homeostasis"/>
    <property type="evidence" value="ECO:0007669"/>
    <property type="project" value="TreeGrafter"/>
</dbReference>
<proteinExistence type="predicted"/>
<dbReference type="Pfam" id="PF20053">
    <property type="entry name" value="WC-rich"/>
    <property type="match status" value="1"/>
</dbReference>